<proteinExistence type="predicted"/>
<evidence type="ECO:0000256" key="1">
    <source>
        <dbReference type="SAM" id="MobiDB-lite"/>
    </source>
</evidence>
<reference evidence="2" key="1">
    <citation type="submission" date="2014-11" db="EMBL/GenBank/DDBJ databases">
        <authorList>
            <person name="Amaro Gonzalez C."/>
        </authorList>
    </citation>
    <scope>NUCLEOTIDE SEQUENCE</scope>
</reference>
<dbReference type="AlphaFoldDB" id="A0A0E9XD24"/>
<evidence type="ECO:0000313" key="2">
    <source>
        <dbReference type="EMBL" id="JAH99588.1"/>
    </source>
</evidence>
<sequence length="36" mass="4017">MGRHVVSGIGGRKNKNEKKKEKTQNPLSLGLYCVDM</sequence>
<name>A0A0E9XD24_ANGAN</name>
<reference evidence="2" key="2">
    <citation type="journal article" date="2015" name="Fish Shellfish Immunol.">
        <title>Early steps in the European eel (Anguilla anguilla)-Vibrio vulnificus interaction in the gills: Role of the RtxA13 toxin.</title>
        <authorList>
            <person name="Callol A."/>
            <person name="Pajuelo D."/>
            <person name="Ebbesson L."/>
            <person name="Teles M."/>
            <person name="MacKenzie S."/>
            <person name="Amaro C."/>
        </authorList>
    </citation>
    <scope>NUCLEOTIDE SEQUENCE</scope>
</reference>
<organism evidence="2">
    <name type="scientific">Anguilla anguilla</name>
    <name type="common">European freshwater eel</name>
    <name type="synonym">Muraena anguilla</name>
    <dbReference type="NCBI Taxonomy" id="7936"/>
    <lineage>
        <taxon>Eukaryota</taxon>
        <taxon>Metazoa</taxon>
        <taxon>Chordata</taxon>
        <taxon>Craniata</taxon>
        <taxon>Vertebrata</taxon>
        <taxon>Euteleostomi</taxon>
        <taxon>Actinopterygii</taxon>
        <taxon>Neopterygii</taxon>
        <taxon>Teleostei</taxon>
        <taxon>Anguilliformes</taxon>
        <taxon>Anguillidae</taxon>
        <taxon>Anguilla</taxon>
    </lineage>
</organism>
<dbReference type="EMBL" id="GBXM01008989">
    <property type="protein sequence ID" value="JAH99588.1"/>
    <property type="molecule type" value="Transcribed_RNA"/>
</dbReference>
<accession>A0A0E9XD24</accession>
<protein>
    <submittedName>
        <fullName evidence="2">Uncharacterized protein</fullName>
    </submittedName>
</protein>
<feature type="region of interest" description="Disordered" evidence="1">
    <location>
        <begin position="1"/>
        <end position="27"/>
    </location>
</feature>